<feature type="region of interest" description="Disordered" evidence="1">
    <location>
        <begin position="1"/>
        <end position="32"/>
    </location>
</feature>
<dbReference type="RefSeq" id="XP_067923649.1">
    <property type="nucleotide sequence ID" value="XM_068064372.1"/>
</dbReference>
<comment type="caution">
    <text evidence="2">The sequence shown here is derived from an EMBL/GenBank/DDBJ whole genome shotgun (WGS) entry which is preliminary data.</text>
</comment>
<evidence type="ECO:0000313" key="3">
    <source>
        <dbReference type="Proteomes" id="UP000221165"/>
    </source>
</evidence>
<keyword evidence="3" id="KW-1185">Reference proteome</keyword>
<protein>
    <submittedName>
        <fullName evidence="2">Uncharacterized protein</fullName>
    </submittedName>
</protein>
<dbReference type="SUPFAM" id="SSF50978">
    <property type="entry name" value="WD40 repeat-like"/>
    <property type="match status" value="1"/>
</dbReference>
<dbReference type="VEuPathDB" id="ToxoDB:CSUI_004179"/>
<dbReference type="InterPro" id="IPR015943">
    <property type="entry name" value="WD40/YVTN_repeat-like_dom_sf"/>
</dbReference>
<dbReference type="Gene3D" id="2.130.10.10">
    <property type="entry name" value="YVTN repeat-like/Quinoprotein amine dehydrogenase"/>
    <property type="match status" value="1"/>
</dbReference>
<gene>
    <name evidence="2" type="ORF">CSUI_004179</name>
</gene>
<dbReference type="AlphaFoldDB" id="A0A2C6KNB3"/>
<dbReference type="GeneID" id="94427583"/>
<dbReference type="OrthoDB" id="331244at2759"/>
<evidence type="ECO:0000256" key="1">
    <source>
        <dbReference type="SAM" id="MobiDB-lite"/>
    </source>
</evidence>
<name>A0A2C6KNB3_9APIC</name>
<feature type="region of interest" description="Disordered" evidence="1">
    <location>
        <begin position="598"/>
        <end position="642"/>
    </location>
</feature>
<evidence type="ECO:0000313" key="2">
    <source>
        <dbReference type="EMBL" id="PHJ21970.1"/>
    </source>
</evidence>
<dbReference type="Proteomes" id="UP000221165">
    <property type="component" value="Unassembled WGS sequence"/>
</dbReference>
<feature type="compositionally biased region" description="Basic and acidic residues" evidence="1">
    <location>
        <begin position="611"/>
        <end position="626"/>
    </location>
</feature>
<organism evidence="2 3">
    <name type="scientific">Cystoisospora suis</name>
    <dbReference type="NCBI Taxonomy" id="483139"/>
    <lineage>
        <taxon>Eukaryota</taxon>
        <taxon>Sar</taxon>
        <taxon>Alveolata</taxon>
        <taxon>Apicomplexa</taxon>
        <taxon>Conoidasida</taxon>
        <taxon>Coccidia</taxon>
        <taxon>Eucoccidiorida</taxon>
        <taxon>Eimeriorina</taxon>
        <taxon>Sarcocystidae</taxon>
        <taxon>Cystoisospora</taxon>
    </lineage>
</organism>
<feature type="compositionally biased region" description="Basic and acidic residues" evidence="1">
    <location>
        <begin position="1"/>
        <end position="10"/>
    </location>
</feature>
<dbReference type="InterPro" id="IPR036322">
    <property type="entry name" value="WD40_repeat_dom_sf"/>
</dbReference>
<dbReference type="EMBL" id="MIGC01001927">
    <property type="protein sequence ID" value="PHJ21970.1"/>
    <property type="molecule type" value="Genomic_DNA"/>
</dbReference>
<reference evidence="2 3" key="1">
    <citation type="journal article" date="2017" name="Int. J. Parasitol.">
        <title>The genome of the protozoan parasite Cystoisospora suis and a reverse vaccinology approach to identify vaccine candidates.</title>
        <authorList>
            <person name="Palmieri N."/>
            <person name="Shrestha A."/>
            <person name="Ruttkowski B."/>
            <person name="Beck T."/>
            <person name="Vogl C."/>
            <person name="Tomley F."/>
            <person name="Blake D.P."/>
            <person name="Joachim A."/>
        </authorList>
    </citation>
    <scope>NUCLEOTIDE SEQUENCE [LARGE SCALE GENOMIC DNA]</scope>
    <source>
        <strain evidence="2 3">Wien I</strain>
    </source>
</reference>
<proteinExistence type="predicted"/>
<sequence length="642" mass="71245">MGKKPARSEKTSSQAGVPRSAPKEEPPGDMDLFETGISYRANRYDTFEFSSKVTCFAFSSDAPLLAVGVELGGVYLFDLTQPEASVAAPSELIAIAWEKHDDSGSHVPALCLLTGVVKSMSFGPQNGFGEQILYGAFDDGYVRRWLIRNMSEMIQIDCLYFGQEIQRLLVSSAGRSVIVAGRQSRLAVWSALYDNCFSYLSVPWLWEQDPVLHDAILLPDVLLHPKAPPNADVCYVAAASPTEGILIFNVVVVEPQYTHHFDVSVLPVRALPGAFSKMTAIPLHINEQHVVVLAVTAADATNQVAVINLQPDAENYPGCRIHATLMEIDAKPGHAITAVHWVTSPEEVRSLLQGEPSPGPHIPPPRLPPYLDSVTQQAPNPYTRAMLCVGTDKGSIFFLECTHVPDKSAAHQRLRVRLVFDLDGNRGAVWLQDVPPEIVMGRRVFASCCNDTMCHLWELQEVQPASSVDAANAHAAQRCAYLEMLRHRCMPDNALGSLDSPFPYFVEPSWPVEPRATTGIECFPHQGARFPYGFPGPFRHNRHEGKTTCMHRSLKQTAADRQRLQIASGVDPVVDDVLNRVCKDISLWEQQQRDGRLGTGFQRQLSKSSSRQRDRLVRTSSDRRESSIANDRPPWNDRFHVK</sequence>
<accession>A0A2C6KNB3</accession>